<accession>A0A1R0KEM6</accession>
<dbReference type="AlphaFoldDB" id="A0A1R0KEM6"/>
<dbReference type="RefSeq" id="WP_076168212.1">
    <property type="nucleotide sequence ID" value="NZ_JBEZVB010000047.1"/>
</dbReference>
<organism evidence="2 3">
    <name type="scientific">Amycolatopsis coloradensis</name>
    <dbReference type="NCBI Taxonomy" id="76021"/>
    <lineage>
        <taxon>Bacteria</taxon>
        <taxon>Bacillati</taxon>
        <taxon>Actinomycetota</taxon>
        <taxon>Actinomycetes</taxon>
        <taxon>Pseudonocardiales</taxon>
        <taxon>Pseudonocardiaceae</taxon>
        <taxon>Amycolatopsis</taxon>
    </lineage>
</organism>
<reference evidence="2 3" key="1">
    <citation type="submission" date="2016-01" db="EMBL/GenBank/DDBJ databases">
        <title>Amycolatopsis coloradensis genome sequencing and assembly.</title>
        <authorList>
            <person name="Mayilraj S."/>
        </authorList>
    </citation>
    <scope>NUCLEOTIDE SEQUENCE [LARGE SCALE GENOMIC DNA]</scope>
    <source>
        <strain evidence="2 3">DSM 44225</strain>
    </source>
</reference>
<gene>
    <name evidence="2" type="ORF">BS329_38690</name>
</gene>
<evidence type="ECO:0000313" key="3">
    <source>
        <dbReference type="Proteomes" id="UP000187486"/>
    </source>
</evidence>
<protein>
    <submittedName>
        <fullName evidence="2">Uncharacterized protein</fullName>
    </submittedName>
</protein>
<comment type="caution">
    <text evidence="2">The sequence shown here is derived from an EMBL/GenBank/DDBJ whole genome shotgun (WGS) entry which is preliminary data.</text>
</comment>
<keyword evidence="3" id="KW-1185">Reference proteome</keyword>
<proteinExistence type="predicted"/>
<feature type="region of interest" description="Disordered" evidence="1">
    <location>
        <begin position="1"/>
        <end position="46"/>
    </location>
</feature>
<evidence type="ECO:0000256" key="1">
    <source>
        <dbReference type="SAM" id="MobiDB-lite"/>
    </source>
</evidence>
<dbReference type="Proteomes" id="UP000187486">
    <property type="component" value="Unassembled WGS sequence"/>
</dbReference>
<name>A0A1R0KEM6_9PSEU</name>
<sequence>MQEPAWRRNSSGAHHDDLPDPARIATGTGRIESTAAPAGSRDGDCRRRHRLMRLVQRQEKKIAAVTVTRTSTTDGVMADSDQLPHWGRRAW</sequence>
<dbReference type="EMBL" id="MQUQ01000031">
    <property type="protein sequence ID" value="OLZ43587.1"/>
    <property type="molecule type" value="Genomic_DNA"/>
</dbReference>
<evidence type="ECO:0000313" key="2">
    <source>
        <dbReference type="EMBL" id="OLZ43587.1"/>
    </source>
</evidence>